<proteinExistence type="predicted"/>
<dbReference type="EMBL" id="JAGSPD010000003">
    <property type="protein sequence ID" value="MBV7268466.1"/>
    <property type="molecule type" value="Genomic_DNA"/>
</dbReference>
<evidence type="ECO:0000313" key="2">
    <source>
        <dbReference type="Proteomes" id="UP001138894"/>
    </source>
</evidence>
<accession>A0A9X1JMN1</accession>
<dbReference type="Proteomes" id="UP001138894">
    <property type="component" value="Unassembled WGS sequence"/>
</dbReference>
<keyword evidence="2" id="KW-1185">Reference proteome</keyword>
<protein>
    <submittedName>
        <fullName evidence="1">Uncharacterized protein</fullName>
    </submittedName>
</protein>
<evidence type="ECO:0000313" key="1">
    <source>
        <dbReference type="EMBL" id="MBV7268466.1"/>
    </source>
</evidence>
<dbReference type="RefSeq" id="WP_218545020.1">
    <property type="nucleotide sequence ID" value="NZ_JAGSPD010000003.1"/>
</dbReference>
<comment type="caution">
    <text evidence="1">The sequence shown here is derived from an EMBL/GenBank/DDBJ whole genome shotgun (WGS) entry which is preliminary data.</text>
</comment>
<sequence length="172" mass="20131">MSKVEIKYGDCLKKHELVINSLILDFEVHGTFCDWKSISNKDYSELITITLEKITSGKYYHISKVNFCPKKRILEIHVEKVSYNQQQNKFEYKSAVNDGFDLTESSPEVINEIRLVIYNRSTEDNFYTICKKLTEECLKYPYDQNKCDDKTLAYEGEHQPETHKGNILVGKK</sequence>
<reference evidence="1" key="1">
    <citation type="submission" date="2021-04" db="EMBL/GenBank/DDBJ databases">
        <authorList>
            <person name="Pira H."/>
            <person name="Risdian C."/>
            <person name="Wink J."/>
        </authorList>
    </citation>
    <scope>NUCLEOTIDE SEQUENCE</scope>
    <source>
        <strain evidence="1">WHY3</strain>
    </source>
</reference>
<organism evidence="1 2">
    <name type="scientific">Winogradskyella luteola</name>
    <dbReference type="NCBI Taxonomy" id="2828330"/>
    <lineage>
        <taxon>Bacteria</taxon>
        <taxon>Pseudomonadati</taxon>
        <taxon>Bacteroidota</taxon>
        <taxon>Flavobacteriia</taxon>
        <taxon>Flavobacteriales</taxon>
        <taxon>Flavobacteriaceae</taxon>
        <taxon>Winogradskyella</taxon>
    </lineage>
</organism>
<gene>
    <name evidence="1" type="ORF">KCG49_04565</name>
</gene>
<dbReference type="AlphaFoldDB" id="A0A9X1JMN1"/>
<name>A0A9X1JMN1_9FLAO</name>